<dbReference type="AlphaFoldDB" id="A0ABD0L784"/>
<feature type="compositionally biased region" description="Basic and acidic residues" evidence="1">
    <location>
        <begin position="1"/>
        <end position="11"/>
    </location>
</feature>
<dbReference type="EMBL" id="JACVVK020000079">
    <property type="protein sequence ID" value="KAK7494995.1"/>
    <property type="molecule type" value="Genomic_DNA"/>
</dbReference>
<evidence type="ECO:0000313" key="3">
    <source>
        <dbReference type="Proteomes" id="UP001519460"/>
    </source>
</evidence>
<reference evidence="2 3" key="1">
    <citation type="journal article" date="2023" name="Sci. Data">
        <title>Genome assembly of the Korean intertidal mud-creeper Batillaria attramentaria.</title>
        <authorList>
            <person name="Patra A.K."/>
            <person name="Ho P.T."/>
            <person name="Jun S."/>
            <person name="Lee S.J."/>
            <person name="Kim Y."/>
            <person name="Won Y.J."/>
        </authorList>
    </citation>
    <scope>NUCLEOTIDE SEQUENCE [LARGE SCALE GENOMIC DNA]</scope>
    <source>
        <strain evidence="2">Wonlab-2016</strain>
    </source>
</reference>
<accession>A0ABD0L784</accession>
<evidence type="ECO:0000313" key="2">
    <source>
        <dbReference type="EMBL" id="KAK7494995.1"/>
    </source>
</evidence>
<name>A0ABD0L784_9CAEN</name>
<comment type="caution">
    <text evidence="2">The sequence shown here is derived from an EMBL/GenBank/DDBJ whole genome shotgun (WGS) entry which is preliminary data.</text>
</comment>
<dbReference type="Proteomes" id="UP001519460">
    <property type="component" value="Unassembled WGS sequence"/>
</dbReference>
<feature type="region of interest" description="Disordered" evidence="1">
    <location>
        <begin position="1"/>
        <end position="30"/>
    </location>
</feature>
<gene>
    <name evidence="2" type="ORF">BaRGS_00013874</name>
</gene>
<protein>
    <submittedName>
        <fullName evidence="2">Uncharacterized protein</fullName>
    </submittedName>
</protein>
<sequence length="166" mass="19133">MRSFGEIEKIGPGEARLTKRTTHTRSSSIETGDRREIITLHIVWASELSPAATFPRNYWRSRRLKSQFDTVRATLESGPATLRLLRLFPTQRSLKGWDYSAERLQEKPREIPKSSQFRWLNPAAAKWLILAPLAAKPQETRPDLGVQKRVRKVCRFEHGRNVGISK</sequence>
<proteinExistence type="predicted"/>
<evidence type="ECO:0000256" key="1">
    <source>
        <dbReference type="SAM" id="MobiDB-lite"/>
    </source>
</evidence>
<organism evidence="2 3">
    <name type="scientific">Batillaria attramentaria</name>
    <dbReference type="NCBI Taxonomy" id="370345"/>
    <lineage>
        <taxon>Eukaryota</taxon>
        <taxon>Metazoa</taxon>
        <taxon>Spiralia</taxon>
        <taxon>Lophotrochozoa</taxon>
        <taxon>Mollusca</taxon>
        <taxon>Gastropoda</taxon>
        <taxon>Caenogastropoda</taxon>
        <taxon>Sorbeoconcha</taxon>
        <taxon>Cerithioidea</taxon>
        <taxon>Batillariidae</taxon>
        <taxon>Batillaria</taxon>
    </lineage>
</organism>
<keyword evidence="3" id="KW-1185">Reference proteome</keyword>